<proteinExistence type="predicted"/>
<comment type="caution">
    <text evidence="1">The sequence shown here is derived from an EMBL/GenBank/DDBJ whole genome shotgun (WGS) entry which is preliminary data.</text>
</comment>
<sequence length="105" mass="10873">MYAVCGALPRYHPPWPPGTLYAPVSPLIGLAKPVLLAVALRLRLSSGGSGVIFTSRSPPGSHRPRVALGCVRRYSSPSTLLAAPSVRRRADSGGPVFRGAGAGGR</sequence>
<gene>
    <name evidence="1" type="ORF">Srubr_16250</name>
</gene>
<accession>A0ABQ3R7H0</accession>
<dbReference type="Proteomes" id="UP000646738">
    <property type="component" value="Unassembled WGS sequence"/>
</dbReference>
<reference evidence="2" key="1">
    <citation type="submission" date="2023-07" db="EMBL/GenBank/DDBJ databases">
        <title>Whole genome shotgun sequence of Streptomyces achromogenes subsp. rubradiris NBRC 14000.</title>
        <authorList>
            <person name="Komaki H."/>
            <person name="Tamura T."/>
        </authorList>
    </citation>
    <scope>NUCLEOTIDE SEQUENCE [LARGE SCALE GENOMIC DNA]</scope>
    <source>
        <strain evidence="2">NBRC 14000</strain>
    </source>
</reference>
<keyword evidence="2" id="KW-1185">Reference proteome</keyword>
<name>A0ABQ3R7H0_STRRR</name>
<protein>
    <submittedName>
        <fullName evidence="1">Uncharacterized protein</fullName>
    </submittedName>
</protein>
<evidence type="ECO:0000313" key="2">
    <source>
        <dbReference type="Proteomes" id="UP000646738"/>
    </source>
</evidence>
<evidence type="ECO:0000313" key="1">
    <source>
        <dbReference type="EMBL" id="GHI51779.1"/>
    </source>
</evidence>
<dbReference type="EMBL" id="BNEA01000001">
    <property type="protein sequence ID" value="GHI51779.1"/>
    <property type="molecule type" value="Genomic_DNA"/>
</dbReference>
<organism evidence="1 2">
    <name type="scientific">Streptomyces rubradiris</name>
    <name type="common">Streptomyces achromogenes subsp. rubradiris</name>
    <dbReference type="NCBI Taxonomy" id="285531"/>
    <lineage>
        <taxon>Bacteria</taxon>
        <taxon>Bacillati</taxon>
        <taxon>Actinomycetota</taxon>
        <taxon>Actinomycetes</taxon>
        <taxon>Kitasatosporales</taxon>
        <taxon>Streptomycetaceae</taxon>
        <taxon>Streptomyces</taxon>
    </lineage>
</organism>